<reference evidence="1" key="1">
    <citation type="submission" date="2021-02" db="EMBL/GenBank/DDBJ databases">
        <authorList>
            <consortium name="DOE Joint Genome Institute"/>
            <person name="Ahrendt S."/>
            <person name="Looney B.P."/>
            <person name="Miyauchi S."/>
            <person name="Morin E."/>
            <person name="Drula E."/>
            <person name="Courty P.E."/>
            <person name="Chicoki N."/>
            <person name="Fauchery L."/>
            <person name="Kohler A."/>
            <person name="Kuo A."/>
            <person name="Labutti K."/>
            <person name="Pangilinan J."/>
            <person name="Lipzen A."/>
            <person name="Riley R."/>
            <person name="Andreopoulos W."/>
            <person name="He G."/>
            <person name="Johnson J."/>
            <person name="Barry K.W."/>
            <person name="Grigoriev I.V."/>
            <person name="Nagy L."/>
            <person name="Hibbett D."/>
            <person name="Henrissat B."/>
            <person name="Matheny P.B."/>
            <person name="Labbe J."/>
            <person name="Martin F."/>
        </authorList>
    </citation>
    <scope>NUCLEOTIDE SEQUENCE</scope>
    <source>
        <strain evidence="1">FP105234-sp</strain>
    </source>
</reference>
<comment type="caution">
    <text evidence="1">The sequence shown here is derived from an EMBL/GenBank/DDBJ whole genome shotgun (WGS) entry which is preliminary data.</text>
</comment>
<name>A0ACB8S2F5_9AGAM</name>
<keyword evidence="2" id="KW-1185">Reference proteome</keyword>
<dbReference type="EMBL" id="MU275860">
    <property type="protein sequence ID" value="KAI0050576.1"/>
    <property type="molecule type" value="Genomic_DNA"/>
</dbReference>
<dbReference type="Proteomes" id="UP000814033">
    <property type="component" value="Unassembled WGS sequence"/>
</dbReference>
<reference evidence="1" key="2">
    <citation type="journal article" date="2022" name="New Phytol.">
        <title>Evolutionary transition to the ectomycorrhizal habit in the genomes of a hyperdiverse lineage of mushroom-forming fungi.</title>
        <authorList>
            <person name="Looney B."/>
            <person name="Miyauchi S."/>
            <person name="Morin E."/>
            <person name="Drula E."/>
            <person name="Courty P.E."/>
            <person name="Kohler A."/>
            <person name="Kuo A."/>
            <person name="LaButti K."/>
            <person name="Pangilinan J."/>
            <person name="Lipzen A."/>
            <person name="Riley R."/>
            <person name="Andreopoulos W."/>
            <person name="He G."/>
            <person name="Johnson J."/>
            <person name="Nolan M."/>
            <person name="Tritt A."/>
            <person name="Barry K.W."/>
            <person name="Grigoriev I.V."/>
            <person name="Nagy L.G."/>
            <person name="Hibbett D."/>
            <person name="Henrissat B."/>
            <person name="Matheny P.B."/>
            <person name="Labbe J."/>
            <person name="Martin F.M."/>
        </authorList>
    </citation>
    <scope>NUCLEOTIDE SEQUENCE</scope>
    <source>
        <strain evidence="1">FP105234-sp</strain>
    </source>
</reference>
<protein>
    <submittedName>
        <fullName evidence="1">Uncharacterized protein</fullName>
    </submittedName>
</protein>
<evidence type="ECO:0000313" key="2">
    <source>
        <dbReference type="Proteomes" id="UP000814033"/>
    </source>
</evidence>
<evidence type="ECO:0000313" key="1">
    <source>
        <dbReference type="EMBL" id="KAI0050576.1"/>
    </source>
</evidence>
<organism evidence="1 2">
    <name type="scientific">Auriscalpium vulgare</name>
    <dbReference type="NCBI Taxonomy" id="40419"/>
    <lineage>
        <taxon>Eukaryota</taxon>
        <taxon>Fungi</taxon>
        <taxon>Dikarya</taxon>
        <taxon>Basidiomycota</taxon>
        <taxon>Agaricomycotina</taxon>
        <taxon>Agaricomycetes</taxon>
        <taxon>Russulales</taxon>
        <taxon>Auriscalpiaceae</taxon>
        <taxon>Auriscalpium</taxon>
    </lineage>
</organism>
<sequence>MQNAVLPILLFLFLAAANARHLPIRREAVAGEPNTVWQRWGERMDAVPPAGSSTFNPGTLSHPLSSGGVPVKELLEAEGLPLAPGGSLPGV</sequence>
<proteinExistence type="predicted"/>
<accession>A0ACB8S2F5</accession>
<gene>
    <name evidence="1" type="ORF">FA95DRAFT_1603400</name>
</gene>